<evidence type="ECO:0000313" key="3">
    <source>
        <dbReference type="Proteomes" id="UP000006794"/>
    </source>
</evidence>
<dbReference type="HOGENOM" id="CLU_619123_0_0_2"/>
<dbReference type="SUPFAM" id="SSF51126">
    <property type="entry name" value="Pectin lyase-like"/>
    <property type="match status" value="1"/>
</dbReference>
<dbReference type="OrthoDB" id="220735at2157"/>
<reference evidence="2 3" key="1">
    <citation type="journal article" date="2012" name="Stand. Genomic Sci.">
        <title>Complete genome sequence of Halopiger xanaduensis type strain (SH-6(T)).</title>
        <authorList>
            <person name="Anderson I."/>
            <person name="Tindall B.J."/>
            <person name="Rohde M."/>
            <person name="Lucas S."/>
            <person name="Han J."/>
            <person name="Lapidus A."/>
            <person name="Cheng J.F."/>
            <person name="Goodwin L."/>
            <person name="Pitluck S."/>
            <person name="Peters L."/>
            <person name="Pati A."/>
            <person name="Mikhailova N."/>
            <person name="Pagani I."/>
            <person name="Teshima H."/>
            <person name="Han C."/>
            <person name="Tapia R."/>
            <person name="Land M."/>
            <person name="Woyke T."/>
            <person name="Klenk H.P."/>
            <person name="Kyrpides N."/>
            <person name="Ivanova N."/>
        </authorList>
    </citation>
    <scope>NUCLEOTIDE SEQUENCE [LARGE SCALE GENOMIC DNA]</scope>
    <source>
        <strain evidence="3">DSM 18323 / JCM 14033 / SH-6</strain>
    </source>
</reference>
<dbReference type="InterPro" id="IPR006311">
    <property type="entry name" value="TAT_signal"/>
</dbReference>
<accession>F8D816</accession>
<dbReference type="PROSITE" id="PS51318">
    <property type="entry name" value="TAT"/>
    <property type="match status" value="1"/>
</dbReference>
<dbReference type="EMBL" id="CP002839">
    <property type="protein sequence ID" value="AEH37908.1"/>
    <property type="molecule type" value="Genomic_DNA"/>
</dbReference>
<protein>
    <submittedName>
        <fullName evidence="2">Uncharacterized protein</fullName>
    </submittedName>
</protein>
<dbReference type="Proteomes" id="UP000006794">
    <property type="component" value="Chromosome"/>
</dbReference>
<dbReference type="eggNOG" id="arCOG07568">
    <property type="taxonomic scope" value="Archaea"/>
</dbReference>
<dbReference type="RefSeq" id="WP_013880798.1">
    <property type="nucleotide sequence ID" value="NC_015666.1"/>
</dbReference>
<dbReference type="InterPro" id="IPR006626">
    <property type="entry name" value="PbH1"/>
</dbReference>
<dbReference type="InterPro" id="IPR012334">
    <property type="entry name" value="Pectin_lyas_fold"/>
</dbReference>
<gene>
    <name evidence="2" type="ordered locus">Halxa_3296</name>
</gene>
<feature type="region of interest" description="Disordered" evidence="1">
    <location>
        <begin position="1"/>
        <end position="22"/>
    </location>
</feature>
<dbReference type="AlphaFoldDB" id="F8D816"/>
<dbReference type="InterPro" id="IPR011050">
    <property type="entry name" value="Pectin_lyase_fold/virulence"/>
</dbReference>
<feature type="compositionally biased region" description="Gly residues" evidence="1">
    <location>
        <begin position="77"/>
        <end position="93"/>
    </location>
</feature>
<name>F8D816_HALXS</name>
<dbReference type="KEGG" id="hxa:Halxa_3296"/>
<sequence>MFDESGTTNGWPAANGQPTRRSFLSGLGATVGLGALTGSGRAQPTAAPDGSGAVYYVARIGDGALPGRKRGWSNNGNGNGNQNGNRNGAGNGNGSATDAERGRGHGRLADAEYLVLEGDTGTIAFATDGTAEEAFQHAFDELPASGGTVVASGDTFEFGGPATVGDDTGLVGSGGTRFVVAGASGESGHDLIRVRGDGATVANIEFDADGTQTDNHAIQADDCDGLVIANNRTVEGFQMAISFSRCRNVQVVGNEVLDPNWYGITSRAAPTGGDRDLRRSENVVVARNYVAGVTYNNIATYNVSNFTVYGNVVEEGGHSLIACSPAQQGAIVGNVCRGLEEYKPDPGGEAGIEIEYKETHVREEIAGTDRARSYDITISGNQVDNCPVGILARTVPADPEDEAARETERPHSFTVTGNSINGADAAGIRIRSGAAGVVATNTVRDSPTPLEVDETYATDIEQGLNATRA</sequence>
<evidence type="ECO:0000313" key="2">
    <source>
        <dbReference type="EMBL" id="AEH37908.1"/>
    </source>
</evidence>
<feature type="region of interest" description="Disordered" evidence="1">
    <location>
        <begin position="66"/>
        <end position="102"/>
    </location>
</feature>
<proteinExistence type="predicted"/>
<dbReference type="GeneID" id="10798245"/>
<keyword evidence="3" id="KW-1185">Reference proteome</keyword>
<evidence type="ECO:0000256" key="1">
    <source>
        <dbReference type="SAM" id="MobiDB-lite"/>
    </source>
</evidence>
<dbReference type="SMART" id="SM00710">
    <property type="entry name" value="PbH1"/>
    <property type="match status" value="6"/>
</dbReference>
<organism evidence="2 3">
    <name type="scientific">Halopiger xanaduensis (strain DSM 18323 / JCM 14033 / SH-6)</name>
    <dbReference type="NCBI Taxonomy" id="797210"/>
    <lineage>
        <taxon>Archaea</taxon>
        <taxon>Methanobacteriati</taxon>
        <taxon>Methanobacteriota</taxon>
        <taxon>Stenosarchaea group</taxon>
        <taxon>Halobacteria</taxon>
        <taxon>Halobacteriales</taxon>
        <taxon>Natrialbaceae</taxon>
        <taxon>Halopiger</taxon>
    </lineage>
</organism>
<dbReference type="Gene3D" id="2.160.20.10">
    <property type="entry name" value="Single-stranded right-handed beta-helix, Pectin lyase-like"/>
    <property type="match status" value="1"/>
</dbReference>